<evidence type="ECO:0000313" key="6">
    <source>
        <dbReference type="Proteomes" id="UP000219331"/>
    </source>
</evidence>
<dbReference type="SMART" id="SM00228">
    <property type="entry name" value="PDZ"/>
    <property type="match status" value="1"/>
</dbReference>
<protein>
    <submittedName>
        <fullName evidence="5">Serine protease DegS/serine protease Do/serine protease DegQ</fullName>
    </submittedName>
</protein>
<dbReference type="SUPFAM" id="SSF50494">
    <property type="entry name" value="Trypsin-like serine proteases"/>
    <property type="match status" value="1"/>
</dbReference>
<dbReference type="Gene3D" id="2.40.10.120">
    <property type="match status" value="1"/>
</dbReference>
<feature type="signal peptide" evidence="3">
    <location>
        <begin position="1"/>
        <end position="21"/>
    </location>
</feature>
<proteinExistence type="predicted"/>
<keyword evidence="1 5" id="KW-0645">Protease</keyword>
<accession>A0A285SEY9</accession>
<dbReference type="InterPro" id="IPR009003">
    <property type="entry name" value="Peptidase_S1_PA"/>
</dbReference>
<reference evidence="5 6" key="1">
    <citation type="submission" date="2017-08" db="EMBL/GenBank/DDBJ databases">
        <authorList>
            <person name="de Groot N.N."/>
        </authorList>
    </citation>
    <scope>NUCLEOTIDE SEQUENCE [LARGE SCALE GENOMIC DNA]</scope>
    <source>
        <strain evidence="5 6">USBA 352</strain>
    </source>
</reference>
<dbReference type="SUPFAM" id="SSF50156">
    <property type="entry name" value="PDZ domain-like"/>
    <property type="match status" value="1"/>
</dbReference>
<dbReference type="Pfam" id="PF13365">
    <property type="entry name" value="Trypsin_2"/>
    <property type="match status" value="1"/>
</dbReference>
<dbReference type="RefSeq" id="WP_097174696.1">
    <property type="nucleotide sequence ID" value="NZ_OBML01000004.1"/>
</dbReference>
<dbReference type="Pfam" id="PF13180">
    <property type="entry name" value="PDZ_2"/>
    <property type="match status" value="1"/>
</dbReference>
<evidence type="ECO:0000256" key="1">
    <source>
        <dbReference type="ARBA" id="ARBA00022670"/>
    </source>
</evidence>
<dbReference type="InterPro" id="IPR051201">
    <property type="entry name" value="Chloro_Bact_Ser_Proteases"/>
</dbReference>
<keyword evidence="3" id="KW-0732">Signal</keyword>
<dbReference type="EMBL" id="OBML01000004">
    <property type="protein sequence ID" value="SOC04256.1"/>
    <property type="molecule type" value="Genomic_DNA"/>
</dbReference>
<name>A0A285SEY9_9HYPH</name>
<dbReference type="Proteomes" id="UP000219331">
    <property type="component" value="Unassembled WGS sequence"/>
</dbReference>
<evidence type="ECO:0000256" key="3">
    <source>
        <dbReference type="SAM" id="SignalP"/>
    </source>
</evidence>
<feature type="domain" description="PDZ" evidence="4">
    <location>
        <begin position="208"/>
        <end position="273"/>
    </location>
</feature>
<evidence type="ECO:0000256" key="2">
    <source>
        <dbReference type="ARBA" id="ARBA00022801"/>
    </source>
</evidence>
<dbReference type="PANTHER" id="PTHR43343:SF3">
    <property type="entry name" value="PROTEASE DO-LIKE 8, CHLOROPLASTIC"/>
    <property type="match status" value="1"/>
</dbReference>
<dbReference type="PROSITE" id="PS50106">
    <property type="entry name" value="PDZ"/>
    <property type="match status" value="1"/>
</dbReference>
<dbReference type="InterPro" id="IPR001940">
    <property type="entry name" value="Peptidase_S1C"/>
</dbReference>
<evidence type="ECO:0000313" key="5">
    <source>
        <dbReference type="EMBL" id="SOC04256.1"/>
    </source>
</evidence>
<dbReference type="GO" id="GO:0006508">
    <property type="term" value="P:proteolysis"/>
    <property type="evidence" value="ECO:0007669"/>
    <property type="project" value="UniProtKB-KW"/>
</dbReference>
<dbReference type="STRING" id="538381.GCA_001696535_00042"/>
<dbReference type="PRINTS" id="PR00834">
    <property type="entry name" value="PROTEASES2C"/>
</dbReference>
<keyword evidence="2" id="KW-0378">Hydrolase</keyword>
<evidence type="ECO:0000259" key="4">
    <source>
        <dbReference type="PROSITE" id="PS50106"/>
    </source>
</evidence>
<dbReference type="PANTHER" id="PTHR43343">
    <property type="entry name" value="PEPTIDASE S12"/>
    <property type="match status" value="1"/>
</dbReference>
<dbReference type="OrthoDB" id="7358927at2"/>
<dbReference type="InterPro" id="IPR036034">
    <property type="entry name" value="PDZ_sf"/>
</dbReference>
<sequence>MIRHAAAVLALALVAAPAAVAETAGSAAALRSVVALLPDWPADQRRTEEPEGSAVVVGEGGLMLTADHVIGAAKTVRIRLGDGSVHTAEIAYRDQETDLAVLRANIDLPVLEMAPEPEPATSVCALGNAFGLGVSVTCGVVSATGRGGIGFNAVEDFLQTDTAVNPGASGGALVDAQGRLVGILSAIYTKSGDGDIGVNFAVSSALARRVLQAAADGRSPRRSLGASLRPTRPGPLAAGLEVLSVREQSPAAQAGMRGGDVILAVDGWPVASVALLRGRLERADAGGVLTLRSGESVSEVQLDLAD</sequence>
<dbReference type="InterPro" id="IPR001478">
    <property type="entry name" value="PDZ"/>
</dbReference>
<gene>
    <name evidence="5" type="ORF">SAMN05421512_104352</name>
</gene>
<organism evidence="5 6">
    <name type="scientific">Stappia indica</name>
    <dbReference type="NCBI Taxonomy" id="538381"/>
    <lineage>
        <taxon>Bacteria</taxon>
        <taxon>Pseudomonadati</taxon>
        <taxon>Pseudomonadota</taxon>
        <taxon>Alphaproteobacteria</taxon>
        <taxon>Hyphomicrobiales</taxon>
        <taxon>Stappiaceae</taxon>
        <taxon>Stappia</taxon>
    </lineage>
</organism>
<feature type="chain" id="PRO_5012063580" evidence="3">
    <location>
        <begin position="22"/>
        <end position="306"/>
    </location>
</feature>
<dbReference type="Gene3D" id="2.30.42.10">
    <property type="match status" value="1"/>
</dbReference>
<keyword evidence="6" id="KW-1185">Reference proteome</keyword>
<dbReference type="AlphaFoldDB" id="A0A285SEY9"/>
<dbReference type="GO" id="GO:0004252">
    <property type="term" value="F:serine-type endopeptidase activity"/>
    <property type="evidence" value="ECO:0007669"/>
    <property type="project" value="InterPro"/>
</dbReference>